<dbReference type="InterPro" id="IPR002060">
    <property type="entry name" value="Squ/phyt_synthse"/>
</dbReference>
<dbReference type="SFLD" id="SFLDS00005">
    <property type="entry name" value="Isoprenoid_Synthase_Type_I"/>
    <property type="match status" value="1"/>
</dbReference>
<comment type="function">
    <text evidence="7">Catalyzes the condensation of 2 farnesyl pyrophosphate (FPP) moieties to form squalene.</text>
</comment>
<gene>
    <name evidence="8" type="primary">PLEST004556</name>
    <name evidence="8" type="ORF">PLESTB_000483400</name>
</gene>
<sequence>MGKLGDILSHPDEFLPMVRMMYAARKASMLPKDPGLAFCYGMLNDVSRSFAIVIQQLPNPLRDAICVFYLVLRGLDTVEDDMALDISFKVPQLKAFHERIYQRGFTMACGTKHYKRLMAQFDIVVNVFLSLEPAHQKVIADITRRMGYGMAEFIEKEVVTVKDYDQYCHYVAGLVGIGLSHLFAACGLESPSIAVEEDLANHMGLFLQKTNIIRDYLEDIMEEPAPRMFWPKEVWGRYGSSLDDFKSPANRKQAVQCLNHLVTDALRHLPYCLQYMKQLKHVLVFRFCAIPQIMAAGTLALCYNNGKIFEGVVKLRRGETAKVFESCNDLGDVYRWFIRFLEVMRTKVESQVAVDDPSLAATRQEVSASLERCFHALAEWRLTQAVPGGSALAVVRDVTALALTGSYFYYVWRLGGPGPEALPELLRPYAWVLDQQEQVQRAVAAVLLLVVFAAVVSERKKA</sequence>
<comment type="cofactor">
    <cofactor evidence="1 7">
        <name>Mg(2+)</name>
        <dbReference type="ChEBI" id="CHEBI:18420"/>
    </cofactor>
</comment>
<evidence type="ECO:0000256" key="4">
    <source>
        <dbReference type="ARBA" id="ARBA00022679"/>
    </source>
</evidence>
<keyword evidence="9" id="KW-1185">Reference proteome</keyword>
<dbReference type="Gene3D" id="1.10.600.10">
    <property type="entry name" value="Farnesyl Diphosphate Synthase"/>
    <property type="match status" value="1"/>
</dbReference>
<dbReference type="GO" id="GO:0046872">
    <property type="term" value="F:metal ion binding"/>
    <property type="evidence" value="ECO:0007669"/>
    <property type="project" value="UniProtKB-KW"/>
</dbReference>
<evidence type="ECO:0000313" key="8">
    <source>
        <dbReference type="EMBL" id="GLC51260.1"/>
    </source>
</evidence>
<dbReference type="EC" id="2.5.1.21" evidence="3 7"/>
<dbReference type="GO" id="GO:0051996">
    <property type="term" value="F:squalene synthase [NAD(P)H] activity"/>
    <property type="evidence" value="ECO:0007669"/>
    <property type="project" value="UniProtKB-UniRule"/>
</dbReference>
<dbReference type="InterPro" id="IPR006449">
    <property type="entry name" value="Squal_synth-like"/>
</dbReference>
<dbReference type="Pfam" id="PF00494">
    <property type="entry name" value="SQS_PSY"/>
    <property type="match status" value="1"/>
</dbReference>
<dbReference type="GO" id="GO:0045338">
    <property type="term" value="P:farnesyl diphosphate metabolic process"/>
    <property type="evidence" value="ECO:0007669"/>
    <property type="project" value="InterPro"/>
</dbReference>
<comment type="catalytic activity">
    <reaction evidence="7">
        <text>2 (2E,6E)-farnesyl diphosphate + NADH + H(+) = squalene + 2 diphosphate + NAD(+)</text>
        <dbReference type="Rhea" id="RHEA:32299"/>
        <dbReference type="ChEBI" id="CHEBI:15378"/>
        <dbReference type="ChEBI" id="CHEBI:15440"/>
        <dbReference type="ChEBI" id="CHEBI:33019"/>
        <dbReference type="ChEBI" id="CHEBI:57540"/>
        <dbReference type="ChEBI" id="CHEBI:57945"/>
        <dbReference type="ChEBI" id="CHEBI:175763"/>
        <dbReference type="EC" id="2.5.1.21"/>
    </reaction>
</comment>
<evidence type="ECO:0000256" key="2">
    <source>
        <dbReference type="ARBA" id="ARBA00006251"/>
    </source>
</evidence>
<accession>A0A9W6BG98</accession>
<dbReference type="PANTHER" id="PTHR11626">
    <property type="entry name" value="FARNESYL-DIPHOSPHATE FARNESYLTRANSFERASE"/>
    <property type="match status" value="1"/>
</dbReference>
<evidence type="ECO:0000256" key="1">
    <source>
        <dbReference type="ARBA" id="ARBA00001946"/>
    </source>
</evidence>
<dbReference type="EMBL" id="BRXU01000004">
    <property type="protein sequence ID" value="GLC51260.1"/>
    <property type="molecule type" value="Genomic_DNA"/>
</dbReference>
<dbReference type="CDD" id="cd00683">
    <property type="entry name" value="Trans_IPPS_HH"/>
    <property type="match status" value="1"/>
</dbReference>
<proteinExistence type="inferred from homology"/>
<dbReference type="InterPro" id="IPR044844">
    <property type="entry name" value="Trans_IPPS_euk-type"/>
</dbReference>
<dbReference type="InterPro" id="IPR008949">
    <property type="entry name" value="Isoprenoid_synthase_dom_sf"/>
</dbReference>
<reference evidence="8 9" key="1">
    <citation type="journal article" date="2023" name="Commun. Biol.">
        <title>Reorganization of the ancestral sex-determining regions during the evolution of trioecy in Pleodorina starrii.</title>
        <authorList>
            <person name="Takahashi K."/>
            <person name="Suzuki S."/>
            <person name="Kawai-Toyooka H."/>
            <person name="Yamamoto K."/>
            <person name="Hamaji T."/>
            <person name="Ootsuki R."/>
            <person name="Yamaguchi H."/>
            <person name="Kawachi M."/>
            <person name="Higashiyama T."/>
            <person name="Nozaki H."/>
        </authorList>
    </citation>
    <scope>NUCLEOTIDE SEQUENCE [LARGE SCALE GENOMIC DNA]</scope>
    <source>
        <strain evidence="8 9">NIES-4479</strain>
    </source>
</reference>
<name>A0A9W6BG98_9CHLO</name>
<comment type="similarity">
    <text evidence="2 7">Belongs to the phytoene/squalene synthase family.</text>
</comment>
<comment type="catalytic activity">
    <reaction evidence="7">
        <text>2 (2E,6E)-farnesyl diphosphate + NADPH + H(+) = squalene + 2 diphosphate + NADP(+)</text>
        <dbReference type="Rhea" id="RHEA:32295"/>
        <dbReference type="ChEBI" id="CHEBI:15378"/>
        <dbReference type="ChEBI" id="CHEBI:15440"/>
        <dbReference type="ChEBI" id="CHEBI:33019"/>
        <dbReference type="ChEBI" id="CHEBI:57783"/>
        <dbReference type="ChEBI" id="CHEBI:58349"/>
        <dbReference type="ChEBI" id="CHEBI:175763"/>
        <dbReference type="EC" id="2.5.1.21"/>
    </reaction>
</comment>
<dbReference type="InterPro" id="IPR033904">
    <property type="entry name" value="Trans_IPPS_HH"/>
</dbReference>
<dbReference type="FunFam" id="1.10.600.10:FF:000023">
    <property type="entry name" value="Squalene synthase"/>
    <property type="match status" value="1"/>
</dbReference>
<dbReference type="SFLD" id="SFLDG01018">
    <property type="entry name" value="Squalene/Phytoene_Synthase_Lik"/>
    <property type="match status" value="1"/>
</dbReference>
<dbReference type="OrthoDB" id="431150at2759"/>
<evidence type="ECO:0000256" key="7">
    <source>
        <dbReference type="RuleBase" id="RU368088"/>
    </source>
</evidence>
<evidence type="ECO:0000313" key="9">
    <source>
        <dbReference type="Proteomes" id="UP001165080"/>
    </source>
</evidence>
<evidence type="ECO:0000256" key="3">
    <source>
        <dbReference type="ARBA" id="ARBA00012373"/>
    </source>
</evidence>
<evidence type="ECO:0000256" key="5">
    <source>
        <dbReference type="ARBA" id="ARBA00022723"/>
    </source>
</evidence>
<keyword evidence="5" id="KW-0479">Metal-binding</keyword>
<evidence type="ECO:0000256" key="6">
    <source>
        <dbReference type="ARBA" id="ARBA00022842"/>
    </source>
</evidence>
<dbReference type="GO" id="GO:0055056">
    <property type="term" value="F:D-glucose transmembrane transporter activity"/>
    <property type="evidence" value="ECO:0007669"/>
    <property type="project" value="UniProtKB-UniRule"/>
</dbReference>
<keyword evidence="6" id="KW-0460">Magnesium</keyword>
<dbReference type="PANTHER" id="PTHR11626:SF2">
    <property type="entry name" value="SQUALENE SYNTHASE"/>
    <property type="match status" value="1"/>
</dbReference>
<dbReference type="Proteomes" id="UP001165080">
    <property type="component" value="Unassembled WGS sequence"/>
</dbReference>
<dbReference type="InterPro" id="IPR019845">
    <property type="entry name" value="Squalene/phytoene_synthase_CS"/>
</dbReference>
<organism evidence="8 9">
    <name type="scientific">Pleodorina starrii</name>
    <dbReference type="NCBI Taxonomy" id="330485"/>
    <lineage>
        <taxon>Eukaryota</taxon>
        <taxon>Viridiplantae</taxon>
        <taxon>Chlorophyta</taxon>
        <taxon>core chlorophytes</taxon>
        <taxon>Chlorophyceae</taxon>
        <taxon>CS clade</taxon>
        <taxon>Chlamydomonadales</taxon>
        <taxon>Volvocaceae</taxon>
        <taxon>Pleodorina</taxon>
    </lineage>
</organism>
<dbReference type="AlphaFoldDB" id="A0A9W6BG98"/>
<dbReference type="SUPFAM" id="SSF48576">
    <property type="entry name" value="Terpenoid synthases"/>
    <property type="match status" value="1"/>
</dbReference>
<dbReference type="GO" id="GO:0016126">
    <property type="term" value="P:sterol biosynthetic process"/>
    <property type="evidence" value="ECO:0007669"/>
    <property type="project" value="UniProtKB-ARBA"/>
</dbReference>
<dbReference type="PROSITE" id="PS01044">
    <property type="entry name" value="SQUALEN_PHYTOEN_SYN_1"/>
    <property type="match status" value="1"/>
</dbReference>
<dbReference type="NCBIfam" id="TIGR01559">
    <property type="entry name" value="squal_synth"/>
    <property type="match status" value="1"/>
</dbReference>
<dbReference type="GO" id="GO:0005789">
    <property type="term" value="C:endoplasmic reticulum membrane"/>
    <property type="evidence" value="ECO:0007669"/>
    <property type="project" value="TreeGrafter"/>
</dbReference>
<comment type="caution">
    <text evidence="8">The sequence shown here is derived from an EMBL/GenBank/DDBJ whole genome shotgun (WGS) entry which is preliminary data.</text>
</comment>
<protein>
    <recommendedName>
        <fullName evidence="3 7">Squalene synthase</fullName>
        <ecNumber evidence="3 7">2.5.1.21</ecNumber>
    </recommendedName>
</protein>
<keyword evidence="4 7" id="KW-0808">Transferase</keyword>
<dbReference type="PROSITE" id="PS01045">
    <property type="entry name" value="SQUALEN_PHYTOEN_SYN_2"/>
    <property type="match status" value="1"/>
</dbReference>